<dbReference type="PANTHER" id="PTHR34856:SF2">
    <property type="entry name" value="PROTEIN NRFD"/>
    <property type="match status" value="1"/>
</dbReference>
<evidence type="ECO:0000256" key="4">
    <source>
        <dbReference type="ARBA" id="ARBA00022692"/>
    </source>
</evidence>
<keyword evidence="5 7" id="KW-1133">Transmembrane helix</keyword>
<keyword evidence="4 7" id="KW-0812">Transmembrane</keyword>
<feature type="transmembrane region" description="Helical" evidence="7">
    <location>
        <begin position="58"/>
        <end position="77"/>
    </location>
</feature>
<keyword evidence="6 7" id="KW-0472">Membrane</keyword>
<comment type="caution">
    <text evidence="8">The sequence shown here is derived from an EMBL/GenBank/DDBJ whole genome shotgun (WGS) entry which is preliminary data.</text>
</comment>
<dbReference type="InterPro" id="IPR005614">
    <property type="entry name" value="NrfD-like"/>
</dbReference>
<dbReference type="Pfam" id="PF03916">
    <property type="entry name" value="NrfD"/>
    <property type="match status" value="1"/>
</dbReference>
<dbReference type="PANTHER" id="PTHR34856">
    <property type="entry name" value="PROTEIN NRFD"/>
    <property type="match status" value="1"/>
</dbReference>
<evidence type="ECO:0000313" key="9">
    <source>
        <dbReference type="Proteomes" id="UP000742786"/>
    </source>
</evidence>
<gene>
    <name evidence="8" type="primary">padX</name>
    <name evidence="8" type="ORF">GTOL_10187</name>
</gene>
<comment type="similarity">
    <text evidence="2">Belongs to the NrfD family.</text>
</comment>
<comment type="subcellular location">
    <subcellularLocation>
        <location evidence="1">Cell membrane</location>
        <topology evidence="1">Multi-pass membrane protein</topology>
    </subcellularLocation>
</comment>
<evidence type="ECO:0000256" key="3">
    <source>
        <dbReference type="ARBA" id="ARBA00022475"/>
    </source>
</evidence>
<feature type="transmembrane region" description="Helical" evidence="7">
    <location>
        <begin position="98"/>
        <end position="121"/>
    </location>
</feature>
<dbReference type="EMBL" id="CAJQUM010000001">
    <property type="protein sequence ID" value="CAG4882305.1"/>
    <property type="molecule type" value="Genomic_DNA"/>
</dbReference>
<feature type="transmembrane region" description="Helical" evidence="7">
    <location>
        <begin position="166"/>
        <end position="187"/>
    </location>
</feature>
<dbReference type="GO" id="GO:0005886">
    <property type="term" value="C:plasma membrane"/>
    <property type="evidence" value="ECO:0007669"/>
    <property type="project" value="UniProtKB-SubCell"/>
</dbReference>
<dbReference type="InterPro" id="IPR052049">
    <property type="entry name" value="Electron_transfer_protein"/>
</dbReference>
<evidence type="ECO:0000256" key="1">
    <source>
        <dbReference type="ARBA" id="ARBA00004651"/>
    </source>
</evidence>
<dbReference type="AlphaFoldDB" id="A0A916N167"/>
<sequence length="309" mass="33676">MDANAKYTQLIQDLRKELRPQREWGEGKGLYLVIGHFFNGLACGSWLFSLIFNQPAGLAAAYLLGIIGGITHLMFLGRPARFWRMVRKQKTAWVSRGFLGLSLFLAGATAYLVPIFLPGILWSETSLLSSIGYVAAMLGMIGIMGYMGFVYTASKAVPFWNSPLHPALYVSYSLRGGVAVLFVSSWLVPPAKDLTPILLPLWGGITALVILLFTLEIHGALTSGNEAARRSVHDLLAGRVSAYFYVGTLAMGLIVPAYLMYSGMSGAVTTGLMALLGVTSAVGDFFMKFSTLRAGVFLPVWTHLSHQRR</sequence>
<dbReference type="Gene3D" id="1.20.1630.10">
    <property type="entry name" value="Formate dehydrogenase/DMSO reductase domain"/>
    <property type="match status" value="1"/>
</dbReference>
<evidence type="ECO:0000256" key="5">
    <source>
        <dbReference type="ARBA" id="ARBA00022989"/>
    </source>
</evidence>
<keyword evidence="9" id="KW-1185">Reference proteome</keyword>
<dbReference type="Proteomes" id="UP000742786">
    <property type="component" value="Unassembled WGS sequence"/>
</dbReference>
<feature type="transmembrane region" description="Helical" evidence="7">
    <location>
        <begin position="133"/>
        <end position="154"/>
    </location>
</feature>
<protein>
    <submittedName>
        <fullName evidence="8">Membrane anchor for molybdopterin oxidoreductase PadBC2</fullName>
    </submittedName>
</protein>
<reference evidence="8" key="1">
    <citation type="submission" date="2021-04" db="EMBL/GenBank/DDBJ databases">
        <authorList>
            <person name="Hornung B."/>
        </authorList>
    </citation>
    <scope>NUCLEOTIDE SEQUENCE</scope>
    <source>
        <strain evidence="8">G5G6</strain>
    </source>
</reference>
<feature type="transmembrane region" description="Helical" evidence="7">
    <location>
        <begin position="29"/>
        <end position="52"/>
    </location>
</feature>
<name>A0A916N167_9PROT</name>
<proteinExistence type="inferred from homology"/>
<organism evidence="8 9">
    <name type="scientific">Georgfuchsia toluolica</name>
    <dbReference type="NCBI Taxonomy" id="424218"/>
    <lineage>
        <taxon>Bacteria</taxon>
        <taxon>Pseudomonadati</taxon>
        <taxon>Pseudomonadota</taxon>
        <taxon>Betaproteobacteria</taxon>
        <taxon>Nitrosomonadales</taxon>
        <taxon>Sterolibacteriaceae</taxon>
        <taxon>Georgfuchsia</taxon>
    </lineage>
</organism>
<evidence type="ECO:0000313" key="8">
    <source>
        <dbReference type="EMBL" id="CAG4882305.1"/>
    </source>
</evidence>
<keyword evidence="3" id="KW-1003">Cell membrane</keyword>
<evidence type="ECO:0000256" key="7">
    <source>
        <dbReference type="SAM" id="Phobius"/>
    </source>
</evidence>
<feature type="transmembrane region" description="Helical" evidence="7">
    <location>
        <begin position="199"/>
        <end position="221"/>
    </location>
</feature>
<feature type="transmembrane region" description="Helical" evidence="7">
    <location>
        <begin position="242"/>
        <end position="261"/>
    </location>
</feature>
<evidence type="ECO:0000256" key="6">
    <source>
        <dbReference type="ARBA" id="ARBA00023136"/>
    </source>
</evidence>
<accession>A0A916N167</accession>
<dbReference type="RefSeq" id="WP_220634392.1">
    <property type="nucleotide sequence ID" value="NZ_CAJQUM010000001.1"/>
</dbReference>
<evidence type="ECO:0000256" key="2">
    <source>
        <dbReference type="ARBA" id="ARBA00008929"/>
    </source>
</evidence>
<feature type="transmembrane region" description="Helical" evidence="7">
    <location>
        <begin position="267"/>
        <end position="287"/>
    </location>
</feature>